<dbReference type="AlphaFoldDB" id="A0AAR2LNY1"/>
<keyword evidence="2" id="KW-0963">Cytoplasm</keyword>
<evidence type="ECO:0000256" key="4">
    <source>
        <dbReference type="SAM" id="MobiDB-lite"/>
    </source>
</evidence>
<feature type="compositionally biased region" description="Basic and acidic residues" evidence="4">
    <location>
        <begin position="157"/>
        <end position="173"/>
    </location>
</feature>
<accession>A0AAR2LNY1</accession>
<dbReference type="Gene3D" id="3.10.20.90">
    <property type="entry name" value="Phosphatidylinositol 3-kinase Catalytic Subunit, Chain A, domain 1"/>
    <property type="match status" value="1"/>
</dbReference>
<reference evidence="7" key="2">
    <citation type="submission" date="2025-08" db="UniProtKB">
        <authorList>
            <consortium name="Ensembl"/>
        </authorList>
    </citation>
    <scope>IDENTIFICATION</scope>
</reference>
<dbReference type="SMART" id="SM00166">
    <property type="entry name" value="UBX"/>
    <property type="match status" value="1"/>
</dbReference>
<dbReference type="PROSITE" id="PS50033">
    <property type="entry name" value="UBX"/>
    <property type="match status" value="1"/>
</dbReference>
<dbReference type="PROSITE" id="PS50030">
    <property type="entry name" value="UBA"/>
    <property type="match status" value="1"/>
</dbReference>
<feature type="compositionally biased region" description="Basic and acidic residues" evidence="4">
    <location>
        <begin position="131"/>
        <end position="143"/>
    </location>
</feature>
<dbReference type="CDD" id="cd14302">
    <property type="entry name" value="UBA_UBXN1"/>
    <property type="match status" value="1"/>
</dbReference>
<keyword evidence="3" id="KW-0175">Coiled coil</keyword>
<dbReference type="GeneTree" id="ENSGT00940000156457"/>
<dbReference type="GO" id="GO:0032435">
    <property type="term" value="P:negative regulation of proteasomal ubiquitin-dependent protein catabolic process"/>
    <property type="evidence" value="ECO:0007669"/>
    <property type="project" value="TreeGrafter"/>
</dbReference>
<dbReference type="FunFam" id="1.10.8.10:FF:000044">
    <property type="entry name" value="UBX domain-containing protein 1"/>
    <property type="match status" value="1"/>
</dbReference>
<dbReference type="PANTHER" id="PTHR46340">
    <property type="entry name" value="UBX DOMAIN-CONTAINING PROTEIN 1"/>
    <property type="match status" value="1"/>
</dbReference>
<evidence type="ECO:0000256" key="1">
    <source>
        <dbReference type="ARBA" id="ARBA00004496"/>
    </source>
</evidence>
<dbReference type="GO" id="GO:0036435">
    <property type="term" value="F:K48-linked polyubiquitin modification-dependent protein binding"/>
    <property type="evidence" value="ECO:0007669"/>
    <property type="project" value="TreeGrafter"/>
</dbReference>
<dbReference type="Pfam" id="PF22562">
    <property type="entry name" value="UBA_7"/>
    <property type="match status" value="1"/>
</dbReference>
<feature type="region of interest" description="Disordered" evidence="4">
    <location>
        <begin position="157"/>
        <end position="266"/>
    </location>
</feature>
<name>A0AAR2LNY1_PYGNA</name>
<comment type="subcellular location">
    <subcellularLocation>
        <location evidence="1">Cytoplasm</location>
    </subcellularLocation>
</comment>
<evidence type="ECO:0000259" key="5">
    <source>
        <dbReference type="PROSITE" id="PS50030"/>
    </source>
</evidence>
<feature type="compositionally biased region" description="Basic and acidic residues" evidence="4">
    <location>
        <begin position="188"/>
        <end position="228"/>
    </location>
</feature>
<dbReference type="InterPro" id="IPR029071">
    <property type="entry name" value="Ubiquitin-like_domsf"/>
</dbReference>
<dbReference type="CDD" id="cd01772">
    <property type="entry name" value="UBX_UBXN1"/>
    <property type="match status" value="1"/>
</dbReference>
<feature type="domain" description="UBA" evidence="5">
    <location>
        <begin position="47"/>
        <end position="89"/>
    </location>
</feature>
<evidence type="ECO:0000256" key="2">
    <source>
        <dbReference type="ARBA" id="ARBA00022490"/>
    </source>
</evidence>
<evidence type="ECO:0000259" key="6">
    <source>
        <dbReference type="PROSITE" id="PS50033"/>
    </source>
</evidence>
<feature type="compositionally biased region" description="Pro residues" evidence="4">
    <location>
        <begin position="249"/>
        <end position="259"/>
    </location>
</feature>
<feature type="compositionally biased region" description="Low complexity" evidence="4">
    <location>
        <begin position="236"/>
        <end position="248"/>
    </location>
</feature>
<proteinExistence type="predicted"/>
<dbReference type="InterPro" id="IPR015940">
    <property type="entry name" value="UBA"/>
</dbReference>
<evidence type="ECO:0000313" key="7">
    <source>
        <dbReference type="Ensembl" id="ENSPNAP00000076041.1"/>
    </source>
</evidence>
<dbReference type="SUPFAM" id="SSF54236">
    <property type="entry name" value="Ubiquitin-like"/>
    <property type="match status" value="1"/>
</dbReference>
<dbReference type="GO" id="GO:0005634">
    <property type="term" value="C:nucleus"/>
    <property type="evidence" value="ECO:0007669"/>
    <property type="project" value="TreeGrafter"/>
</dbReference>
<dbReference type="Proteomes" id="UP001501920">
    <property type="component" value="Chromosome 8"/>
</dbReference>
<dbReference type="Pfam" id="PF00789">
    <property type="entry name" value="UBX"/>
    <property type="match status" value="1"/>
</dbReference>
<protein>
    <submittedName>
        <fullName evidence="7">UBX domain protein 1</fullName>
    </submittedName>
</protein>
<dbReference type="Ensembl" id="ENSPNAT00000053256.1">
    <property type="protein sequence ID" value="ENSPNAP00000076041.1"/>
    <property type="gene ID" value="ENSPNAG00000023105.2"/>
</dbReference>
<reference evidence="7 8" key="1">
    <citation type="submission" date="2020-10" db="EMBL/GenBank/DDBJ databases">
        <title>Pygocentrus nattereri (red-bellied piranha) genome, fPygNat1, primary haplotype.</title>
        <authorList>
            <person name="Myers G."/>
            <person name="Meyer A."/>
            <person name="Karagic N."/>
            <person name="Pippel M."/>
            <person name="Winkler S."/>
            <person name="Tracey A."/>
            <person name="Wood J."/>
            <person name="Formenti G."/>
            <person name="Howe K."/>
            <person name="Fedrigo O."/>
            <person name="Jarvis E.D."/>
        </authorList>
    </citation>
    <scope>NUCLEOTIDE SEQUENCE [LARGE SCALE GENOMIC DNA]</scope>
</reference>
<dbReference type="InterPro" id="IPR001012">
    <property type="entry name" value="UBX_dom"/>
</dbReference>
<sequence length="342" mass="38971">MEQLPYQLLNVFGKVAAEQAAKVEALFANRLCPCMFVICVPKLIFSTMAECTTLESLLEMGFDRNRAEKAVAHTGNQGIERAMDWLMEHENDPDIDEPYVPPAGNVLSASESPSQPDTETAEFVGDEIQEGDTKRPMTEEERKEQIKRLEELMRVKQEERRERERQDEVDREKQRRKQGQELQKIKQKLQDDEMKKLADDRRKEKMEDRMAKQRVKEKIARDREERARKFGGGSSGSSLSSPTSDSTPQSPPEHQGPPPAKKDYDECRIQVRLLDGSALTAVFKAQEPLAAVRVYVQMNSADSQDFTLLSPYPRRVYTDLDMEKPLSELGLVPSAVLVVTKK</sequence>
<dbReference type="SMART" id="SM00165">
    <property type="entry name" value="UBA"/>
    <property type="match status" value="1"/>
</dbReference>
<evidence type="ECO:0000256" key="3">
    <source>
        <dbReference type="ARBA" id="ARBA00023054"/>
    </source>
</evidence>
<dbReference type="InterPro" id="IPR041923">
    <property type="entry name" value="UBA_UBXN1"/>
</dbReference>
<dbReference type="PANTHER" id="PTHR46340:SF1">
    <property type="entry name" value="UBX DOMAIN-CONTAINING PROTEIN 1"/>
    <property type="match status" value="1"/>
</dbReference>
<dbReference type="GO" id="GO:0005737">
    <property type="term" value="C:cytoplasm"/>
    <property type="evidence" value="ECO:0007669"/>
    <property type="project" value="UniProtKB-SubCell"/>
</dbReference>
<evidence type="ECO:0000313" key="8">
    <source>
        <dbReference type="Proteomes" id="UP001501920"/>
    </source>
</evidence>
<dbReference type="GO" id="GO:1903094">
    <property type="term" value="P:negative regulation of protein K48-linked deubiquitination"/>
    <property type="evidence" value="ECO:0007669"/>
    <property type="project" value="TreeGrafter"/>
</dbReference>
<dbReference type="SUPFAM" id="SSF46934">
    <property type="entry name" value="UBA-like"/>
    <property type="match status" value="1"/>
</dbReference>
<organism evidence="7 8">
    <name type="scientific">Pygocentrus nattereri</name>
    <name type="common">Red-bellied piranha</name>
    <dbReference type="NCBI Taxonomy" id="42514"/>
    <lineage>
        <taxon>Eukaryota</taxon>
        <taxon>Metazoa</taxon>
        <taxon>Chordata</taxon>
        <taxon>Craniata</taxon>
        <taxon>Vertebrata</taxon>
        <taxon>Euteleostomi</taxon>
        <taxon>Actinopterygii</taxon>
        <taxon>Neopterygii</taxon>
        <taxon>Teleostei</taxon>
        <taxon>Ostariophysi</taxon>
        <taxon>Characiformes</taxon>
        <taxon>Characoidei</taxon>
        <taxon>Pygocentrus</taxon>
    </lineage>
</organism>
<dbReference type="InterPro" id="IPR009060">
    <property type="entry name" value="UBA-like_sf"/>
</dbReference>
<dbReference type="GO" id="GO:0031397">
    <property type="term" value="P:negative regulation of protein ubiquitination"/>
    <property type="evidence" value="ECO:0007669"/>
    <property type="project" value="TreeGrafter"/>
</dbReference>
<feature type="region of interest" description="Disordered" evidence="4">
    <location>
        <begin position="101"/>
        <end position="143"/>
    </location>
</feature>
<dbReference type="FunFam" id="3.10.20.90:FF:000134">
    <property type="entry name" value="UBX domain-containing protein 1"/>
    <property type="match status" value="1"/>
</dbReference>
<dbReference type="Gene3D" id="1.10.8.10">
    <property type="entry name" value="DNA helicase RuvA subunit, C-terminal domain"/>
    <property type="match status" value="1"/>
</dbReference>
<feature type="compositionally biased region" description="Polar residues" evidence="4">
    <location>
        <begin position="107"/>
        <end position="118"/>
    </location>
</feature>
<keyword evidence="8" id="KW-1185">Reference proteome</keyword>
<reference evidence="7" key="3">
    <citation type="submission" date="2025-09" db="UniProtKB">
        <authorList>
            <consortium name="Ensembl"/>
        </authorList>
    </citation>
    <scope>IDENTIFICATION</scope>
</reference>
<feature type="domain" description="UBX" evidence="6">
    <location>
        <begin position="262"/>
        <end position="339"/>
    </location>
</feature>